<sequence>MLLDDDGDVQRGEAWDLVQEEALEEEDTEAQENEALSDPGLAVVEVDVSPPLNIIRQEEALPLLLMLLKMQRIR</sequence>
<accession>W1P6Y7</accession>
<keyword evidence="2" id="KW-1185">Reference proteome</keyword>
<protein>
    <submittedName>
        <fullName evidence="1">Uncharacterized protein</fullName>
    </submittedName>
</protein>
<dbReference type="EMBL" id="KI394342">
    <property type="protein sequence ID" value="ERN03673.1"/>
    <property type="molecule type" value="Genomic_DNA"/>
</dbReference>
<dbReference type="Proteomes" id="UP000017836">
    <property type="component" value="Unassembled WGS sequence"/>
</dbReference>
<dbReference type="Gramene" id="ERN03673">
    <property type="protein sequence ID" value="ERN03673"/>
    <property type="gene ID" value="AMTR_s00144p00080610"/>
</dbReference>
<evidence type="ECO:0000313" key="1">
    <source>
        <dbReference type="EMBL" id="ERN03673.1"/>
    </source>
</evidence>
<gene>
    <name evidence="1" type="ORF">AMTR_s00144p00080610</name>
</gene>
<reference evidence="2" key="1">
    <citation type="journal article" date="2013" name="Science">
        <title>The Amborella genome and the evolution of flowering plants.</title>
        <authorList>
            <consortium name="Amborella Genome Project"/>
        </authorList>
    </citation>
    <scope>NUCLEOTIDE SEQUENCE [LARGE SCALE GENOMIC DNA]</scope>
</reference>
<name>W1P6Y7_AMBTC</name>
<evidence type="ECO:0000313" key="2">
    <source>
        <dbReference type="Proteomes" id="UP000017836"/>
    </source>
</evidence>
<proteinExistence type="predicted"/>
<dbReference type="HOGENOM" id="CLU_2691106_0_0_1"/>
<dbReference type="AlphaFoldDB" id="W1P6Y7"/>
<organism evidence="1 2">
    <name type="scientific">Amborella trichopoda</name>
    <dbReference type="NCBI Taxonomy" id="13333"/>
    <lineage>
        <taxon>Eukaryota</taxon>
        <taxon>Viridiplantae</taxon>
        <taxon>Streptophyta</taxon>
        <taxon>Embryophyta</taxon>
        <taxon>Tracheophyta</taxon>
        <taxon>Spermatophyta</taxon>
        <taxon>Magnoliopsida</taxon>
        <taxon>Amborellales</taxon>
        <taxon>Amborellaceae</taxon>
        <taxon>Amborella</taxon>
    </lineage>
</organism>